<dbReference type="Proteomes" id="UP000250140">
    <property type="component" value="Unassembled WGS sequence"/>
</dbReference>
<dbReference type="PANTHER" id="PTHR47791:SF1">
    <property type="entry name" value="ENDO MANNANASE, GH76 FAMILY (EUROFUNG)"/>
    <property type="match status" value="1"/>
</dbReference>
<dbReference type="GO" id="GO:0016787">
    <property type="term" value="F:hydrolase activity"/>
    <property type="evidence" value="ECO:0007669"/>
    <property type="project" value="UniProtKB-KW"/>
</dbReference>
<dbReference type="SUPFAM" id="SSF48208">
    <property type="entry name" value="Six-hairpin glycosidases"/>
    <property type="match status" value="1"/>
</dbReference>
<sequence length="355" mass="38047">MKYFTWTLSILISNHISLISAANYAANAENAITALNNKWYSASTGLWNGLWWNSANAMTTIGNLGLIDSSFKSTAEQIISTTYSKAPGRGGTKAGGYINNYYDDEGWWALGWITAYDLTGNRDYLNTAITIFDDMTTGWSTPCKGGIWWDKSKTYISAISNELFLSVAAHLANRVPSQKANCISWAQAEWNWFSHSGVINSANTINDGINKTTCANNGGTVFTYNQGVVLGGLVELSAATGDSSYLTEATTIAHAAIKALTDSNGILTESGGIQEDNNLAQFKGIFMRNLAALQKAVPNQAFVTFLTKNADSIWTSDRDASTGFIGPHWQGPYAAATAPSQSSAIDCLVAAAAVS</sequence>
<keyword evidence="3" id="KW-1185">Reference proteome</keyword>
<feature type="chain" id="PRO_5034531314" evidence="1">
    <location>
        <begin position="22"/>
        <end position="355"/>
    </location>
</feature>
<gene>
    <name evidence="2" type="ORF">AOQ84DRAFT_286336</name>
</gene>
<reference evidence="2 3" key="1">
    <citation type="journal article" date="2016" name="Nat. Commun.">
        <title>Ectomycorrhizal ecology is imprinted in the genome of the dominant symbiotic fungus Cenococcum geophilum.</title>
        <authorList>
            <consortium name="DOE Joint Genome Institute"/>
            <person name="Peter M."/>
            <person name="Kohler A."/>
            <person name="Ohm R.A."/>
            <person name="Kuo A."/>
            <person name="Krutzmann J."/>
            <person name="Morin E."/>
            <person name="Arend M."/>
            <person name="Barry K.W."/>
            <person name="Binder M."/>
            <person name="Choi C."/>
            <person name="Clum A."/>
            <person name="Copeland A."/>
            <person name="Grisel N."/>
            <person name="Haridas S."/>
            <person name="Kipfer T."/>
            <person name="LaButti K."/>
            <person name="Lindquist E."/>
            <person name="Lipzen A."/>
            <person name="Maire R."/>
            <person name="Meier B."/>
            <person name="Mihaltcheva S."/>
            <person name="Molinier V."/>
            <person name="Murat C."/>
            <person name="Poggeler S."/>
            <person name="Quandt C.A."/>
            <person name="Sperisen C."/>
            <person name="Tritt A."/>
            <person name="Tisserant E."/>
            <person name="Crous P.W."/>
            <person name="Henrissat B."/>
            <person name="Nehls U."/>
            <person name="Egli S."/>
            <person name="Spatafora J.W."/>
            <person name="Grigoriev I.V."/>
            <person name="Martin F.M."/>
        </authorList>
    </citation>
    <scope>NUCLEOTIDE SEQUENCE [LARGE SCALE GENOMIC DNA]</scope>
    <source>
        <strain evidence="2 3">CBS 207.34</strain>
    </source>
</reference>
<dbReference type="InterPro" id="IPR008928">
    <property type="entry name" value="6-hairpin_glycosidase_sf"/>
</dbReference>
<dbReference type="EMBL" id="KV748970">
    <property type="protein sequence ID" value="OCL11865.1"/>
    <property type="molecule type" value="Genomic_DNA"/>
</dbReference>
<dbReference type="Pfam" id="PF03663">
    <property type="entry name" value="Glyco_hydro_76"/>
    <property type="match status" value="1"/>
</dbReference>
<accession>A0A8E2F7Q2</accession>
<dbReference type="InterPro" id="IPR053169">
    <property type="entry name" value="MUG_Protein"/>
</dbReference>
<dbReference type="InterPro" id="IPR005198">
    <property type="entry name" value="Glyco_hydro_76"/>
</dbReference>
<evidence type="ECO:0000313" key="3">
    <source>
        <dbReference type="Proteomes" id="UP000250140"/>
    </source>
</evidence>
<name>A0A8E2F7Q2_9PEZI</name>
<protein>
    <submittedName>
        <fullName evidence="2">Glycoside hydrolase family 76 protein</fullName>
    </submittedName>
</protein>
<dbReference type="PANTHER" id="PTHR47791">
    <property type="entry name" value="MEIOTICALLY UP-REGULATED GENE 191 PROTEIN"/>
    <property type="match status" value="1"/>
</dbReference>
<feature type="signal peptide" evidence="1">
    <location>
        <begin position="1"/>
        <end position="21"/>
    </location>
</feature>
<evidence type="ECO:0000256" key="1">
    <source>
        <dbReference type="SAM" id="SignalP"/>
    </source>
</evidence>
<dbReference type="Gene3D" id="1.50.10.20">
    <property type="match status" value="1"/>
</dbReference>
<proteinExistence type="predicted"/>
<dbReference type="AlphaFoldDB" id="A0A8E2F7Q2"/>
<dbReference type="GO" id="GO:0005975">
    <property type="term" value="P:carbohydrate metabolic process"/>
    <property type="evidence" value="ECO:0007669"/>
    <property type="project" value="InterPro"/>
</dbReference>
<dbReference type="OrthoDB" id="9984024at2759"/>
<organism evidence="2 3">
    <name type="scientific">Glonium stellatum</name>
    <dbReference type="NCBI Taxonomy" id="574774"/>
    <lineage>
        <taxon>Eukaryota</taxon>
        <taxon>Fungi</taxon>
        <taxon>Dikarya</taxon>
        <taxon>Ascomycota</taxon>
        <taxon>Pezizomycotina</taxon>
        <taxon>Dothideomycetes</taxon>
        <taxon>Pleosporomycetidae</taxon>
        <taxon>Gloniales</taxon>
        <taxon>Gloniaceae</taxon>
        <taxon>Glonium</taxon>
    </lineage>
</organism>
<keyword evidence="1" id="KW-0732">Signal</keyword>
<evidence type="ECO:0000313" key="2">
    <source>
        <dbReference type="EMBL" id="OCL11865.1"/>
    </source>
</evidence>
<keyword evidence="2" id="KW-0378">Hydrolase</keyword>